<feature type="compositionally biased region" description="Polar residues" evidence="8">
    <location>
        <begin position="40"/>
        <end position="50"/>
    </location>
</feature>
<feature type="region of interest" description="Disordered" evidence="8">
    <location>
        <begin position="1"/>
        <end position="50"/>
    </location>
</feature>
<proteinExistence type="predicted"/>
<dbReference type="EMBL" id="CP014585">
    <property type="protein sequence ID" value="ANZ74864.1"/>
    <property type="molecule type" value="Genomic_DNA"/>
</dbReference>
<evidence type="ECO:0000256" key="1">
    <source>
        <dbReference type="ARBA" id="ARBA00004496"/>
    </source>
</evidence>
<dbReference type="GO" id="GO:0071014">
    <property type="term" value="C:post-mRNA release spliceosomal complex"/>
    <property type="evidence" value="ECO:0007669"/>
    <property type="project" value="UniProtKB-ARBA"/>
</dbReference>
<protein>
    <submittedName>
        <fullName evidence="10">BA75_02093T0</fullName>
    </submittedName>
</protein>
<dbReference type="PANTHER" id="PTHR23003:SF17">
    <property type="entry name" value="RNA-BINDING PROTEIN PIN4"/>
    <property type="match status" value="1"/>
</dbReference>
<comment type="subunit">
    <text evidence="6">Interacts with csx1.</text>
</comment>
<dbReference type="SMART" id="SM00360">
    <property type="entry name" value="RRM"/>
    <property type="match status" value="1"/>
</dbReference>
<reference evidence="10 11" key="1">
    <citation type="submission" date="2016-02" db="EMBL/GenBank/DDBJ databases">
        <title>Comparative genomic and transcriptomic foundation for Pichia pastoris.</title>
        <authorList>
            <person name="Love K.R."/>
            <person name="Shah K.A."/>
            <person name="Whittaker C.A."/>
            <person name="Wu J."/>
            <person name="Bartlett M.C."/>
            <person name="Ma D."/>
            <person name="Leeson R.L."/>
            <person name="Priest M."/>
            <person name="Young S.K."/>
            <person name="Love J.C."/>
        </authorList>
    </citation>
    <scope>NUCLEOTIDE SEQUENCE [LARGE SCALE GENOMIC DNA]</scope>
    <source>
        <strain evidence="10 11">ATCC 28485</strain>
    </source>
</reference>
<evidence type="ECO:0000256" key="2">
    <source>
        <dbReference type="ARBA" id="ARBA00022490"/>
    </source>
</evidence>
<dbReference type="SUPFAM" id="SSF54928">
    <property type="entry name" value="RNA-binding domain, RBD"/>
    <property type="match status" value="1"/>
</dbReference>
<evidence type="ECO:0000256" key="8">
    <source>
        <dbReference type="SAM" id="MobiDB-lite"/>
    </source>
</evidence>
<feature type="compositionally biased region" description="Low complexity" evidence="8">
    <location>
        <begin position="527"/>
        <end position="547"/>
    </location>
</feature>
<feature type="compositionally biased region" description="Polar residues" evidence="8">
    <location>
        <begin position="396"/>
        <end position="432"/>
    </location>
</feature>
<evidence type="ECO:0000256" key="3">
    <source>
        <dbReference type="ARBA" id="ARBA00022553"/>
    </source>
</evidence>
<evidence type="ECO:0000313" key="11">
    <source>
        <dbReference type="Proteomes" id="UP000094565"/>
    </source>
</evidence>
<dbReference type="FunFam" id="3.30.70.330:FF:000183">
    <property type="entry name" value="R3H domain containing protein"/>
    <property type="match status" value="1"/>
</dbReference>
<feature type="compositionally biased region" description="Polar residues" evidence="8">
    <location>
        <begin position="446"/>
        <end position="456"/>
    </location>
</feature>
<feature type="region of interest" description="Disordered" evidence="8">
    <location>
        <begin position="482"/>
        <end position="508"/>
    </location>
</feature>
<feature type="compositionally biased region" description="Polar residues" evidence="8">
    <location>
        <begin position="491"/>
        <end position="503"/>
    </location>
</feature>
<dbReference type="InterPro" id="IPR000504">
    <property type="entry name" value="RRM_dom"/>
</dbReference>
<dbReference type="CDD" id="cd12253">
    <property type="entry name" value="RRM_PIN4_like"/>
    <property type="match status" value="1"/>
</dbReference>
<dbReference type="PROSITE" id="PS50102">
    <property type="entry name" value="RRM"/>
    <property type="match status" value="1"/>
</dbReference>
<evidence type="ECO:0000256" key="7">
    <source>
        <dbReference type="PROSITE-ProRule" id="PRU00176"/>
    </source>
</evidence>
<comment type="function">
    <text evidence="5">Regulates global gene expression after oxidative stress. Interacts and stabilizes mRNAs and may regulate their transition between different cytoplasmic components after oxidative stress.</text>
</comment>
<evidence type="ECO:0000256" key="5">
    <source>
        <dbReference type="ARBA" id="ARBA00055199"/>
    </source>
</evidence>
<dbReference type="InterPro" id="IPR012677">
    <property type="entry name" value="Nucleotide-bd_a/b_plait_sf"/>
</dbReference>
<dbReference type="GO" id="GO:0005737">
    <property type="term" value="C:cytoplasm"/>
    <property type="evidence" value="ECO:0007669"/>
    <property type="project" value="UniProtKB-SubCell"/>
</dbReference>
<dbReference type="InterPro" id="IPR050374">
    <property type="entry name" value="RRT5_SRSF_SR"/>
</dbReference>
<dbReference type="Pfam" id="PF00076">
    <property type="entry name" value="RRM_1"/>
    <property type="match status" value="1"/>
</dbReference>
<feature type="region of interest" description="Disordered" evidence="8">
    <location>
        <begin position="523"/>
        <end position="547"/>
    </location>
</feature>
<dbReference type="PANTHER" id="PTHR23003">
    <property type="entry name" value="RNA RECOGNITION MOTIF RRM DOMAIN CONTAINING PROTEIN"/>
    <property type="match status" value="1"/>
</dbReference>
<feature type="compositionally biased region" description="Basic and acidic residues" evidence="8">
    <location>
        <begin position="222"/>
        <end position="239"/>
    </location>
</feature>
<feature type="region of interest" description="Disordered" evidence="8">
    <location>
        <begin position="396"/>
        <end position="461"/>
    </location>
</feature>
<sequence>MDLRQLTETPSFLDQQQMGMQRRPSISSMSSAASGYASSVNNTSNNPLRVNAGQSRYNAWLSPQNGNPMVNVDPWIEQQVNVSQYSPPNDGKFHLEEDAKDGLLKEADVLSQQQKPMHSELDGIDDANDDEDVIPTAIVIKNIPFAIKKEQLLDVMTKFNLPLPYAFNYHFDNGVFRGLAFANFTSTDEACLVVENLNGKEIGGRKLRVEYKKMLPLPERERIEREKREKRGQLEEQHRSMSSASLASLYSVASAPPNVSKNVLSQQNAPDRLYATIPSQLTPIPTGLDMNDPETLELYTQLLLFREDKDQRHSELAFPITANSSQRRVLPLLSQFLGLADTFEGGFILIRRQSFQHPLQQSGISASSTAASLSAANSNLIRSQSYGILSSAAGSTNISSTHGRYRQPPQSATTGMYTGQQYPASQQQSPRMGNTGLAPLGGAAPTFQQAQSTGGSSMLHPALSSSNLGALNAAVLRGSSRVVKPSLPPGSLQQRQATGSGQPLASPANELRYSPFQSFAQPGYLSQQQVQQQQQQQQQQQSLNPQAQQHNSLFDLNSEFNNMGL</sequence>
<feature type="region of interest" description="Disordered" evidence="8">
    <location>
        <begin position="222"/>
        <end position="242"/>
    </location>
</feature>
<keyword evidence="11" id="KW-1185">Reference proteome</keyword>
<feature type="compositionally biased region" description="Polar residues" evidence="8">
    <location>
        <begin position="1"/>
        <end position="19"/>
    </location>
</feature>
<keyword evidence="2" id="KW-0963">Cytoplasm</keyword>
<evidence type="ECO:0000256" key="4">
    <source>
        <dbReference type="ARBA" id="ARBA00022884"/>
    </source>
</evidence>
<gene>
    <name evidence="10" type="primary">PIN4</name>
    <name evidence="10" type="ORF">ATY40_BA7502093</name>
</gene>
<dbReference type="AlphaFoldDB" id="A0A1B2J9Z2"/>
<accession>A0A1B2J9Z2</accession>
<feature type="domain" description="RRM" evidence="9">
    <location>
        <begin position="136"/>
        <end position="214"/>
    </location>
</feature>
<comment type="subcellular location">
    <subcellularLocation>
        <location evidence="1">Cytoplasm</location>
    </subcellularLocation>
</comment>
<evidence type="ECO:0000256" key="6">
    <source>
        <dbReference type="ARBA" id="ARBA00062407"/>
    </source>
</evidence>
<keyword evidence="3" id="KW-0597">Phosphoprotein</keyword>
<organism evidence="10 11">
    <name type="scientific">Komagataella pastoris</name>
    <name type="common">Yeast</name>
    <name type="synonym">Pichia pastoris</name>
    <dbReference type="NCBI Taxonomy" id="4922"/>
    <lineage>
        <taxon>Eukaryota</taxon>
        <taxon>Fungi</taxon>
        <taxon>Dikarya</taxon>
        <taxon>Ascomycota</taxon>
        <taxon>Saccharomycotina</taxon>
        <taxon>Pichiomycetes</taxon>
        <taxon>Pichiales</taxon>
        <taxon>Pichiaceae</taxon>
        <taxon>Komagataella</taxon>
    </lineage>
</organism>
<dbReference type="GO" id="GO:0003729">
    <property type="term" value="F:mRNA binding"/>
    <property type="evidence" value="ECO:0007669"/>
    <property type="project" value="TreeGrafter"/>
</dbReference>
<evidence type="ECO:0000259" key="9">
    <source>
        <dbReference type="PROSITE" id="PS50102"/>
    </source>
</evidence>
<dbReference type="InterPro" id="IPR034186">
    <property type="entry name" value="PIN4-like_RRM"/>
</dbReference>
<keyword evidence="4 7" id="KW-0694">RNA-binding</keyword>
<dbReference type="Gene3D" id="3.30.70.330">
    <property type="match status" value="1"/>
</dbReference>
<dbReference type="InterPro" id="IPR035979">
    <property type="entry name" value="RBD_domain_sf"/>
</dbReference>
<dbReference type="OrthoDB" id="434258at2759"/>
<evidence type="ECO:0000313" key="10">
    <source>
        <dbReference type="EMBL" id="ANZ74864.1"/>
    </source>
</evidence>
<dbReference type="Proteomes" id="UP000094565">
    <property type="component" value="Chromosome 2"/>
</dbReference>
<feature type="compositionally biased region" description="Low complexity" evidence="8">
    <location>
        <begin position="25"/>
        <end position="39"/>
    </location>
</feature>
<name>A0A1B2J9Z2_PICPA</name>